<dbReference type="Proteomes" id="UP000197032">
    <property type="component" value="Unassembled WGS sequence"/>
</dbReference>
<dbReference type="OrthoDB" id="9772024at2"/>
<evidence type="ECO:0000313" key="4">
    <source>
        <dbReference type="EMBL" id="GAW91867.1"/>
    </source>
</evidence>
<dbReference type="CDD" id="cd02696">
    <property type="entry name" value="MurNAc-LAA"/>
    <property type="match status" value="1"/>
</dbReference>
<proteinExistence type="predicted"/>
<dbReference type="GO" id="GO:0008745">
    <property type="term" value="F:N-acetylmuramoyl-L-alanine amidase activity"/>
    <property type="evidence" value="ECO:0007669"/>
    <property type="project" value="InterPro"/>
</dbReference>
<dbReference type="RefSeq" id="WP_088553329.1">
    <property type="nucleotide sequence ID" value="NZ_BDGJ01000035.1"/>
</dbReference>
<dbReference type="SUPFAM" id="SSF53187">
    <property type="entry name" value="Zn-dependent exopeptidases"/>
    <property type="match status" value="1"/>
</dbReference>
<evidence type="ECO:0000256" key="2">
    <source>
        <dbReference type="ARBA" id="ARBA00022801"/>
    </source>
</evidence>
<sequence>MAVKIGIDPGHGGKDLGTVGKQFGLQEKEVNLSVALELDRLLRNHAVETLLTRNTDVYVGLAERVKLLNEAKVDLVISLHVNSASNSEANYLSTHILARGGQAEKLAQQVQANLVKVTGWPDGGVRVNNFYILRETAAPAILVEMGFMSNPLQEQLLREDGIRKKLATGIAIGTLNYLGKDFQPPPEEEVPYSDVKGHWAEKDILYLTKLGILQGYPDGTFRPEQTVTRAELAVVIKRVIDYLQQS</sequence>
<comment type="caution">
    <text evidence="4">The sequence shown here is derived from an EMBL/GenBank/DDBJ whole genome shotgun (WGS) entry which is preliminary data.</text>
</comment>
<evidence type="ECO:0000313" key="5">
    <source>
        <dbReference type="Proteomes" id="UP000197032"/>
    </source>
</evidence>
<dbReference type="InterPro" id="IPR001119">
    <property type="entry name" value="SLH_dom"/>
</dbReference>
<dbReference type="PANTHER" id="PTHR30404:SF0">
    <property type="entry name" value="N-ACETYLMURAMOYL-L-ALANINE AMIDASE AMIC"/>
    <property type="match status" value="1"/>
</dbReference>
<reference evidence="5" key="1">
    <citation type="journal article" date="2017" name="Appl. Environ. Microbiol.">
        <title>Genomic analysis of Calderihabitans maritimus KKC1, a thermophilic hydrogenogenic carboxydotrophic bacterium isolated from marine sediment.</title>
        <authorList>
            <person name="Omae K."/>
            <person name="Yoneda Y."/>
            <person name="Fukuyama Y."/>
            <person name="Yoshida T."/>
            <person name="Sako Y."/>
        </authorList>
    </citation>
    <scope>NUCLEOTIDE SEQUENCE [LARGE SCALE GENOMIC DNA]</scope>
    <source>
        <strain evidence="5">KKC1</strain>
    </source>
</reference>
<dbReference type="Gene3D" id="3.40.630.40">
    <property type="entry name" value="Zn-dependent exopeptidases"/>
    <property type="match status" value="1"/>
</dbReference>
<dbReference type="PANTHER" id="PTHR30404">
    <property type="entry name" value="N-ACETYLMURAMOYL-L-ALANINE AMIDASE"/>
    <property type="match status" value="1"/>
</dbReference>
<dbReference type="AlphaFoldDB" id="A0A1Z5HR71"/>
<dbReference type="EMBL" id="BDGJ01000035">
    <property type="protein sequence ID" value="GAW91867.1"/>
    <property type="molecule type" value="Genomic_DNA"/>
</dbReference>
<dbReference type="Pfam" id="PF01520">
    <property type="entry name" value="Amidase_3"/>
    <property type="match status" value="1"/>
</dbReference>
<protein>
    <submittedName>
        <fullName evidence="4">N-acetylmuramoyl-L-alanine amidase</fullName>
    </submittedName>
</protein>
<gene>
    <name evidence="4" type="ORF">KKC1_10280</name>
</gene>
<name>A0A1Z5HR71_9FIRM</name>
<keyword evidence="5" id="KW-1185">Reference proteome</keyword>
<dbReference type="InterPro" id="IPR002508">
    <property type="entry name" value="MurNAc-LAA_cat"/>
</dbReference>
<evidence type="ECO:0000256" key="1">
    <source>
        <dbReference type="ARBA" id="ARBA00022737"/>
    </source>
</evidence>
<dbReference type="SMART" id="SM00646">
    <property type="entry name" value="Ami_3"/>
    <property type="match status" value="1"/>
</dbReference>
<dbReference type="GO" id="GO:0009253">
    <property type="term" value="P:peptidoglycan catabolic process"/>
    <property type="evidence" value="ECO:0007669"/>
    <property type="project" value="InterPro"/>
</dbReference>
<dbReference type="GO" id="GO:0030288">
    <property type="term" value="C:outer membrane-bounded periplasmic space"/>
    <property type="evidence" value="ECO:0007669"/>
    <property type="project" value="TreeGrafter"/>
</dbReference>
<evidence type="ECO:0000259" key="3">
    <source>
        <dbReference type="PROSITE" id="PS51272"/>
    </source>
</evidence>
<dbReference type="InterPro" id="IPR050695">
    <property type="entry name" value="N-acetylmuramoyl_amidase_3"/>
</dbReference>
<accession>A0A1Z5HR71</accession>
<dbReference type="PROSITE" id="PS51272">
    <property type="entry name" value="SLH"/>
    <property type="match status" value="1"/>
</dbReference>
<keyword evidence="2" id="KW-0378">Hydrolase</keyword>
<dbReference type="Pfam" id="PF00395">
    <property type="entry name" value="SLH"/>
    <property type="match status" value="1"/>
</dbReference>
<feature type="domain" description="SLH" evidence="3">
    <location>
        <begin position="187"/>
        <end position="246"/>
    </location>
</feature>
<keyword evidence="1" id="KW-0677">Repeat</keyword>
<organism evidence="4 5">
    <name type="scientific">Calderihabitans maritimus</name>
    <dbReference type="NCBI Taxonomy" id="1246530"/>
    <lineage>
        <taxon>Bacteria</taxon>
        <taxon>Bacillati</taxon>
        <taxon>Bacillota</taxon>
        <taxon>Clostridia</taxon>
        <taxon>Neomoorellales</taxon>
        <taxon>Calderihabitantaceae</taxon>
        <taxon>Calderihabitans</taxon>
    </lineage>
</organism>